<evidence type="ECO:0000256" key="2">
    <source>
        <dbReference type="ARBA" id="ARBA00005887"/>
    </source>
</evidence>
<dbReference type="InterPro" id="IPR024041">
    <property type="entry name" value="NH4_transpt_AmtB-like_dom"/>
</dbReference>
<feature type="transmembrane region" description="Helical" evidence="8">
    <location>
        <begin position="286"/>
        <end position="303"/>
    </location>
</feature>
<dbReference type="InterPro" id="IPR018047">
    <property type="entry name" value="Ammonium_transpt_CS"/>
</dbReference>
<keyword evidence="9" id="KW-0732">Signal</keyword>
<comment type="similarity">
    <text evidence="2 8">Belongs to the ammonia transporter channel (TC 1.A.11.2) family.</text>
</comment>
<keyword evidence="6 8" id="KW-0472">Membrane</keyword>
<evidence type="ECO:0000313" key="12">
    <source>
        <dbReference type="Proteomes" id="UP000188937"/>
    </source>
</evidence>
<keyword evidence="7 8" id="KW-0924">Ammonia transport</keyword>
<sequence>MPLRSLVFFLSCSFLLMPTAFAADPEPAFNTGDMAWILSSSVFVFFMLFPGICLFYGGMIRKKNVLSMCMQGITAGAIISLIWFICGYSLVFTAGTPFIGGFDKAFMNGVTLTSFLPNIPNLPEVLFAMFELTFIAITPVIVLGATVERFKFSTSMVFMALWALLIYCPVGHMAWGPDGFLASTGALDFAGGLVVHVTSGSSALIAAIMLGRRKPDGISSMAPSNMALNVLGGCLLWGGWFGFNGGSALGANATAGMALLNSQIAACAALVAWVLAEWKLHGKPSLLGAISGAITGLVIITPGCGFVTPLGAMIMGAIGGLVCLWAVNGLKHRFGYDDALDVWGIHGIGGGLGAILTGIFASSAIGGDGKDGLLYGNWRQVIVQSQDTLLVAVYTMTVTAGLLFILDKTMGLRVDPDVELEGLDLAEHGETLHA</sequence>
<feature type="transmembrane region" description="Helical" evidence="8">
    <location>
        <begin position="125"/>
        <end position="145"/>
    </location>
</feature>
<evidence type="ECO:0000256" key="6">
    <source>
        <dbReference type="ARBA" id="ARBA00023136"/>
    </source>
</evidence>
<feature type="transmembrane region" description="Helical" evidence="8">
    <location>
        <begin position="342"/>
        <end position="365"/>
    </location>
</feature>
<dbReference type="Pfam" id="PF00909">
    <property type="entry name" value="Ammonium_transp"/>
    <property type="match status" value="1"/>
</dbReference>
<dbReference type="InterPro" id="IPR001905">
    <property type="entry name" value="Ammonium_transpt"/>
</dbReference>
<evidence type="ECO:0000256" key="7">
    <source>
        <dbReference type="ARBA" id="ARBA00023177"/>
    </source>
</evidence>
<dbReference type="GO" id="GO:0005886">
    <property type="term" value="C:plasma membrane"/>
    <property type="evidence" value="ECO:0007669"/>
    <property type="project" value="UniProtKB-SubCell"/>
</dbReference>
<feature type="chain" id="PRO_5013069788" description="Ammonium transporter" evidence="9">
    <location>
        <begin position="23"/>
        <end position="434"/>
    </location>
</feature>
<dbReference type="SUPFAM" id="SSF111352">
    <property type="entry name" value="Ammonium transporter"/>
    <property type="match status" value="1"/>
</dbReference>
<evidence type="ECO:0000256" key="3">
    <source>
        <dbReference type="ARBA" id="ARBA00022448"/>
    </source>
</evidence>
<evidence type="ECO:0000256" key="8">
    <source>
        <dbReference type="RuleBase" id="RU362002"/>
    </source>
</evidence>
<dbReference type="Gene3D" id="1.10.3430.10">
    <property type="entry name" value="Ammonium transporter AmtB like domains"/>
    <property type="match status" value="1"/>
</dbReference>
<dbReference type="PANTHER" id="PTHR43029:SF10">
    <property type="entry name" value="AMMONIUM TRANSPORTER MEP2"/>
    <property type="match status" value="1"/>
</dbReference>
<feature type="signal peptide" evidence="9">
    <location>
        <begin position="1"/>
        <end position="22"/>
    </location>
</feature>
<protein>
    <recommendedName>
        <fullName evidence="8">Ammonium transporter</fullName>
    </recommendedName>
</protein>
<feature type="transmembrane region" description="Helical" evidence="8">
    <location>
        <begin position="255"/>
        <end position="274"/>
    </location>
</feature>
<reference evidence="11 12" key="1">
    <citation type="submission" date="2016-03" db="EMBL/GenBank/DDBJ databases">
        <title>Acetic acid bacteria sequencing.</title>
        <authorList>
            <person name="Brandt J."/>
            <person name="Jakob F."/>
            <person name="Vogel R.F."/>
        </authorList>
    </citation>
    <scope>NUCLEOTIDE SEQUENCE [LARGE SCALE GENOMIC DNA]</scope>
    <source>
        <strain evidence="11 12">TMW2.1153</strain>
    </source>
</reference>
<dbReference type="RefSeq" id="WP_077811845.1">
    <property type="nucleotide sequence ID" value="NZ_CP014692.1"/>
</dbReference>
<evidence type="ECO:0000256" key="1">
    <source>
        <dbReference type="ARBA" id="ARBA00004141"/>
    </source>
</evidence>
<evidence type="ECO:0000256" key="4">
    <source>
        <dbReference type="ARBA" id="ARBA00022692"/>
    </source>
</evidence>
<dbReference type="Proteomes" id="UP000188937">
    <property type="component" value="Chromosome"/>
</dbReference>
<feature type="transmembrane region" description="Helical" evidence="8">
    <location>
        <begin position="388"/>
        <end position="406"/>
    </location>
</feature>
<evidence type="ECO:0000256" key="5">
    <source>
        <dbReference type="ARBA" id="ARBA00022989"/>
    </source>
</evidence>
<dbReference type="PROSITE" id="PS01219">
    <property type="entry name" value="AMMONIUM_TRANSP"/>
    <property type="match status" value="1"/>
</dbReference>
<dbReference type="GO" id="GO:0008519">
    <property type="term" value="F:ammonium channel activity"/>
    <property type="evidence" value="ECO:0007669"/>
    <property type="project" value="InterPro"/>
</dbReference>
<proteinExistence type="inferred from homology"/>
<feature type="transmembrane region" description="Helical" evidence="8">
    <location>
        <begin position="189"/>
        <end position="210"/>
    </location>
</feature>
<name>A0A1U9KDB2_ACEAC</name>
<accession>A0A1U9KDB2</accession>
<dbReference type="AlphaFoldDB" id="A0A1U9KDB2"/>
<dbReference type="InterPro" id="IPR029020">
    <property type="entry name" value="Ammonium/urea_transptr"/>
</dbReference>
<dbReference type="OrthoDB" id="9814202at2"/>
<dbReference type="STRING" id="435.A0U92_02365"/>
<dbReference type="NCBIfam" id="TIGR00836">
    <property type="entry name" value="amt"/>
    <property type="match status" value="1"/>
</dbReference>
<feature type="transmembrane region" description="Helical" evidence="8">
    <location>
        <begin position="222"/>
        <end position="243"/>
    </location>
</feature>
<evidence type="ECO:0000313" key="11">
    <source>
        <dbReference type="EMBL" id="AQS83803.1"/>
    </source>
</evidence>
<keyword evidence="3 8" id="KW-0813">Transport</keyword>
<evidence type="ECO:0000256" key="9">
    <source>
        <dbReference type="SAM" id="SignalP"/>
    </source>
</evidence>
<keyword evidence="12" id="KW-1185">Reference proteome</keyword>
<dbReference type="KEGG" id="aace:A0U92_02365"/>
<dbReference type="PANTHER" id="PTHR43029">
    <property type="entry name" value="AMMONIUM TRANSPORTER MEP2"/>
    <property type="match status" value="1"/>
</dbReference>
<evidence type="ECO:0000259" key="10">
    <source>
        <dbReference type="Pfam" id="PF00909"/>
    </source>
</evidence>
<feature type="transmembrane region" description="Helical" evidence="8">
    <location>
        <begin position="309"/>
        <end position="330"/>
    </location>
</feature>
<keyword evidence="5 8" id="KW-1133">Transmembrane helix</keyword>
<feature type="transmembrane region" description="Helical" evidence="8">
    <location>
        <begin position="157"/>
        <end position="177"/>
    </location>
</feature>
<comment type="subcellular location">
    <subcellularLocation>
        <location evidence="8">Cell membrane</location>
        <topology evidence="8">Multi-pass membrane protein</topology>
    </subcellularLocation>
    <subcellularLocation>
        <location evidence="1">Membrane</location>
        <topology evidence="1">Multi-pass membrane protein</topology>
    </subcellularLocation>
</comment>
<feature type="transmembrane region" description="Helical" evidence="8">
    <location>
        <begin position="72"/>
        <end position="99"/>
    </location>
</feature>
<dbReference type="EMBL" id="CP014692">
    <property type="protein sequence ID" value="AQS83803.1"/>
    <property type="molecule type" value="Genomic_DNA"/>
</dbReference>
<feature type="transmembrane region" description="Helical" evidence="8">
    <location>
        <begin position="38"/>
        <end position="60"/>
    </location>
</feature>
<organism evidence="11 12">
    <name type="scientific">Acetobacter aceti</name>
    <dbReference type="NCBI Taxonomy" id="435"/>
    <lineage>
        <taxon>Bacteria</taxon>
        <taxon>Pseudomonadati</taxon>
        <taxon>Pseudomonadota</taxon>
        <taxon>Alphaproteobacteria</taxon>
        <taxon>Acetobacterales</taxon>
        <taxon>Acetobacteraceae</taxon>
        <taxon>Acetobacter</taxon>
        <taxon>Acetobacter subgen. Acetobacter</taxon>
    </lineage>
</organism>
<gene>
    <name evidence="11" type="ORF">A0U92_02365</name>
</gene>
<dbReference type="eggNOG" id="COG0004">
    <property type="taxonomic scope" value="Bacteria"/>
</dbReference>
<keyword evidence="4 8" id="KW-0812">Transmembrane</keyword>
<feature type="domain" description="Ammonium transporter AmtB-like" evidence="10">
    <location>
        <begin position="35"/>
        <end position="431"/>
    </location>
</feature>